<evidence type="ECO:0000313" key="4">
    <source>
        <dbReference type="Proteomes" id="UP001183615"/>
    </source>
</evidence>
<evidence type="ECO:0000313" key="3">
    <source>
        <dbReference type="EMBL" id="MDT0444786.1"/>
    </source>
</evidence>
<protein>
    <submittedName>
        <fullName evidence="3">Barstar family protein</fullName>
    </submittedName>
</protein>
<comment type="similarity">
    <text evidence="1">Belongs to the barstar family.</text>
</comment>
<organism evidence="3 4">
    <name type="scientific">Streptomyces johnsoniae</name>
    <dbReference type="NCBI Taxonomy" id="3075532"/>
    <lineage>
        <taxon>Bacteria</taxon>
        <taxon>Bacillati</taxon>
        <taxon>Actinomycetota</taxon>
        <taxon>Actinomycetes</taxon>
        <taxon>Kitasatosporales</taxon>
        <taxon>Streptomycetaceae</taxon>
        <taxon>Streptomyces</taxon>
    </lineage>
</organism>
<keyword evidence="4" id="KW-1185">Reference proteome</keyword>
<dbReference type="InterPro" id="IPR035905">
    <property type="entry name" value="Barstar-like_sf"/>
</dbReference>
<feature type="domain" description="Barstar (barnase inhibitor)" evidence="2">
    <location>
        <begin position="49"/>
        <end position="144"/>
    </location>
</feature>
<accession>A0ABU2S733</accession>
<dbReference type="Pfam" id="PF01337">
    <property type="entry name" value="Barstar"/>
    <property type="match status" value="1"/>
</dbReference>
<comment type="caution">
    <text evidence="3">The sequence shown here is derived from an EMBL/GenBank/DDBJ whole genome shotgun (WGS) entry which is preliminary data.</text>
</comment>
<reference evidence="4" key="1">
    <citation type="submission" date="2023-07" db="EMBL/GenBank/DDBJ databases">
        <title>30 novel species of actinomycetes from the DSMZ collection.</title>
        <authorList>
            <person name="Nouioui I."/>
        </authorList>
    </citation>
    <scope>NUCLEOTIDE SEQUENCE [LARGE SCALE GENOMIC DNA]</scope>
    <source>
        <strain evidence="4">DSM 41886</strain>
    </source>
</reference>
<dbReference type="Gene3D" id="3.30.370.10">
    <property type="entry name" value="Barstar-like"/>
    <property type="match status" value="1"/>
</dbReference>
<dbReference type="SUPFAM" id="SSF52038">
    <property type="entry name" value="Barstar-related"/>
    <property type="match status" value="1"/>
</dbReference>
<dbReference type="EMBL" id="JAVREV010000011">
    <property type="protein sequence ID" value="MDT0444786.1"/>
    <property type="molecule type" value="Genomic_DNA"/>
</dbReference>
<dbReference type="InterPro" id="IPR000468">
    <property type="entry name" value="Barstar"/>
</dbReference>
<dbReference type="RefSeq" id="WP_311619042.1">
    <property type="nucleotide sequence ID" value="NZ_JAVREV010000011.1"/>
</dbReference>
<evidence type="ECO:0000256" key="1">
    <source>
        <dbReference type="ARBA" id="ARBA00006845"/>
    </source>
</evidence>
<name>A0ABU2S733_9ACTN</name>
<gene>
    <name evidence="3" type="ORF">RM779_19590</name>
</gene>
<proteinExistence type="inferred from homology"/>
<evidence type="ECO:0000259" key="2">
    <source>
        <dbReference type="Pfam" id="PF01337"/>
    </source>
</evidence>
<dbReference type="Proteomes" id="UP001183615">
    <property type="component" value="Unassembled WGS sequence"/>
</dbReference>
<sequence length="147" mass="16156">MSSHRDLPEGAVARILDGTTPPGVYRWPGAGRGDAAADAVRLAARAHWHAAVLPLADVTDKFSFLDACAEALELPDWFGRNWDALQDCLTDLSWWGAPRGYLLIATGWEVLMRTAPDVGAAARPVVEEAVTHWRTRRIPMTVLLDQE</sequence>